<keyword evidence="3" id="KW-1185">Reference proteome</keyword>
<dbReference type="InterPro" id="IPR051266">
    <property type="entry name" value="CLCR"/>
</dbReference>
<dbReference type="SMART" id="SM00327">
    <property type="entry name" value="VWA"/>
    <property type="match status" value="1"/>
</dbReference>
<dbReference type="AlphaFoldDB" id="A0A1H2EMQ4"/>
<dbReference type="Proteomes" id="UP000199608">
    <property type="component" value="Unassembled WGS sequence"/>
</dbReference>
<dbReference type="InterPro" id="IPR036465">
    <property type="entry name" value="vWFA_dom_sf"/>
</dbReference>
<reference evidence="3" key="1">
    <citation type="submission" date="2016-10" db="EMBL/GenBank/DDBJ databases">
        <authorList>
            <person name="Varghese N."/>
            <person name="Submissions S."/>
        </authorList>
    </citation>
    <scope>NUCLEOTIDE SEQUENCE [LARGE SCALE GENOMIC DNA]</scope>
    <source>
        <strain evidence="3">DSM 3384</strain>
    </source>
</reference>
<protein>
    <submittedName>
        <fullName evidence="2">Ca-activated chloride channel family protein</fullName>
    </submittedName>
</protein>
<name>A0A1H2EMQ4_9BACT</name>
<dbReference type="Gene3D" id="3.40.50.410">
    <property type="entry name" value="von Willebrand factor, type A domain"/>
    <property type="match status" value="1"/>
</dbReference>
<accession>A0A1H2EMQ4</accession>
<evidence type="ECO:0000313" key="3">
    <source>
        <dbReference type="Proteomes" id="UP000199608"/>
    </source>
</evidence>
<dbReference type="RefSeq" id="WP_092231584.1">
    <property type="nucleotide sequence ID" value="NZ_FNLL01000003.1"/>
</dbReference>
<dbReference type="PANTHER" id="PTHR10579:SF43">
    <property type="entry name" value="ZINC FINGER (C3HC4-TYPE RING FINGER) FAMILY PROTEIN"/>
    <property type="match status" value="1"/>
</dbReference>
<proteinExistence type="predicted"/>
<evidence type="ECO:0000313" key="2">
    <source>
        <dbReference type="EMBL" id="SDT96028.1"/>
    </source>
</evidence>
<organism evidence="2 3">
    <name type="scientific">Desulfobacula phenolica</name>
    <dbReference type="NCBI Taxonomy" id="90732"/>
    <lineage>
        <taxon>Bacteria</taxon>
        <taxon>Pseudomonadati</taxon>
        <taxon>Thermodesulfobacteriota</taxon>
        <taxon>Desulfobacteria</taxon>
        <taxon>Desulfobacterales</taxon>
        <taxon>Desulfobacteraceae</taxon>
        <taxon>Desulfobacula</taxon>
    </lineage>
</organism>
<gene>
    <name evidence="2" type="ORF">SAMN04487931_103211</name>
</gene>
<dbReference type="SUPFAM" id="SSF53300">
    <property type="entry name" value="vWA-like"/>
    <property type="match status" value="1"/>
</dbReference>
<feature type="domain" description="VWFA" evidence="1">
    <location>
        <begin position="74"/>
        <end position="253"/>
    </location>
</feature>
<sequence length="451" mass="49188">MKQIINNYSKCIIIVAITLIGSMAWAGSLKKTELVCRLKTDRDIFIAGEPQNIVLKVSLDAPAAPADISRPAVNLALVLDRSGSMNGTKIEQAKAAALETLNRLGMQDIFSLVTYDTTIQTIVPARHPSSVQEIIHTIRQIRTGGSTALFGGVSQGAAEIRKNLENEYVHRIVLLSDGLANVGPSTPEDLGRMGAALIKENISVTTVGVGVDYNEDLMARLSQKSDGNTYFVESEYDLPAIFAAELGDVLNVVAKNVKVIITLSDNITPVGIIGREGRIRGNRIELSMNQLYGGQEKYALVEVILPASTPGSKQTIARADVYYENPFTQKQAQSTGTSHVKFSNNPKKVAASANIDVVREYERNLNAIAQEKAIEFSDKGQKKEAVAELKKSAVKLKAAGARYKDEELLEEAEAIENQASQIEAEGMSKKSRKVLRTQSFQMKNQQLLKKE</sequence>
<evidence type="ECO:0000259" key="1">
    <source>
        <dbReference type="PROSITE" id="PS50234"/>
    </source>
</evidence>
<dbReference type="PANTHER" id="PTHR10579">
    <property type="entry name" value="CALCIUM-ACTIVATED CHLORIDE CHANNEL REGULATOR"/>
    <property type="match status" value="1"/>
</dbReference>
<dbReference type="Pfam" id="PF00092">
    <property type="entry name" value="VWA"/>
    <property type="match status" value="1"/>
</dbReference>
<dbReference type="EMBL" id="FNLL01000003">
    <property type="protein sequence ID" value="SDT96028.1"/>
    <property type="molecule type" value="Genomic_DNA"/>
</dbReference>
<dbReference type="InterPro" id="IPR002035">
    <property type="entry name" value="VWF_A"/>
</dbReference>
<dbReference type="PROSITE" id="PS50234">
    <property type="entry name" value="VWFA"/>
    <property type="match status" value="1"/>
</dbReference>